<evidence type="ECO:0000313" key="3">
    <source>
        <dbReference type="Proteomes" id="UP000034487"/>
    </source>
</evidence>
<dbReference type="GO" id="GO:0000166">
    <property type="term" value="F:nucleotide binding"/>
    <property type="evidence" value="ECO:0007669"/>
    <property type="project" value="InterPro"/>
</dbReference>
<reference evidence="2 3" key="1">
    <citation type="journal article" date="2015" name="Nature">
        <title>rRNA introns, odd ribosomes, and small enigmatic genomes across a large radiation of phyla.</title>
        <authorList>
            <person name="Brown C.T."/>
            <person name="Hug L.A."/>
            <person name="Thomas B.C."/>
            <person name="Sharon I."/>
            <person name="Castelle C.J."/>
            <person name="Singh A."/>
            <person name="Wilkins M.J."/>
            <person name="Williams K.H."/>
            <person name="Banfield J.F."/>
        </authorList>
    </citation>
    <scope>NUCLEOTIDE SEQUENCE [LARGE SCALE GENOMIC DNA]</scope>
</reference>
<accession>A0A0G1QHG3</accession>
<dbReference type="EMBL" id="LCMV01000006">
    <property type="protein sequence ID" value="KKU44439.1"/>
    <property type="molecule type" value="Genomic_DNA"/>
</dbReference>
<feature type="non-terminal residue" evidence="2">
    <location>
        <position position="120"/>
    </location>
</feature>
<evidence type="ECO:0000256" key="1">
    <source>
        <dbReference type="ARBA" id="ARBA00022917"/>
    </source>
</evidence>
<proteinExistence type="predicted"/>
<dbReference type="InterPro" id="IPR018163">
    <property type="entry name" value="Thr/Ala-tRNA-synth_IIc_edit"/>
</dbReference>
<dbReference type="PANTHER" id="PTHR11451:SF44">
    <property type="entry name" value="THREONINE--TRNA LIGASE, CHLOROPLASTIC_MITOCHONDRIAL 2"/>
    <property type="match status" value="1"/>
</dbReference>
<dbReference type="SUPFAM" id="SSF55186">
    <property type="entry name" value="ThrRS/AlaRS common domain"/>
    <property type="match status" value="1"/>
</dbReference>
<dbReference type="Gene3D" id="3.30.54.20">
    <property type="match status" value="1"/>
</dbReference>
<dbReference type="GO" id="GO:0006435">
    <property type="term" value="P:threonyl-tRNA aminoacylation"/>
    <property type="evidence" value="ECO:0007669"/>
    <property type="project" value="TreeGrafter"/>
</dbReference>
<dbReference type="GO" id="GO:0004829">
    <property type="term" value="F:threonine-tRNA ligase activity"/>
    <property type="evidence" value="ECO:0007669"/>
    <property type="project" value="TreeGrafter"/>
</dbReference>
<name>A0A0G1QHG3_9BACT</name>
<keyword evidence="2" id="KW-0436">Ligase</keyword>
<evidence type="ECO:0000313" key="2">
    <source>
        <dbReference type="EMBL" id="KKU44439.1"/>
    </source>
</evidence>
<dbReference type="PANTHER" id="PTHR11451">
    <property type="entry name" value="THREONINE-TRNA LIGASE"/>
    <property type="match status" value="1"/>
</dbReference>
<dbReference type="AlphaFoldDB" id="A0A0G1QHG3"/>
<organism evidence="2 3">
    <name type="scientific">Berkelbacteria bacterium GW2011_GWA2_46_7</name>
    <dbReference type="NCBI Taxonomy" id="1618335"/>
    <lineage>
        <taxon>Bacteria</taxon>
        <taxon>Candidatus Berkelbacteria</taxon>
    </lineage>
</organism>
<sequence>MADQKYEKSELYKIRHTASHILAMAAHEFDPEVKFAIGPPIENGFYYDFDFSKPITDANLASLEKTMAKIVAQNFPVKHKLLTPKEGLGEIKKDDQPYKVELAEGIEDEKLGFYGIDWFW</sequence>
<keyword evidence="1" id="KW-0648">Protein biosynthesis</keyword>
<protein>
    <submittedName>
        <fullName evidence="2">Threonine-tRNA ligase</fullName>
    </submittedName>
</protein>
<dbReference type="Gene3D" id="3.30.980.10">
    <property type="entry name" value="Threonyl-trna Synthetase, Chain A, domain 2"/>
    <property type="match status" value="1"/>
</dbReference>
<dbReference type="Proteomes" id="UP000034487">
    <property type="component" value="Unassembled WGS sequence"/>
</dbReference>
<comment type="caution">
    <text evidence="2">The sequence shown here is derived from an EMBL/GenBank/DDBJ whole genome shotgun (WGS) entry which is preliminary data.</text>
</comment>
<gene>
    <name evidence="2" type="ORF">UX60_C0006G0013</name>
</gene>